<dbReference type="RefSeq" id="WP_020870576.1">
    <property type="nucleotide sequence ID" value="NZ_BAABDR010000022.1"/>
</dbReference>
<gene>
    <name evidence="5" type="ORF">J2Z30_005493</name>
    <name evidence="4" type="ORF">SIRAN5672</name>
</gene>
<accession>A0A060ZSD4</accession>
<dbReference type="Pfam" id="PF00596">
    <property type="entry name" value="Aldolase_II"/>
    <property type="match status" value="1"/>
</dbReference>
<dbReference type="Gene3D" id="3.40.225.10">
    <property type="entry name" value="Class II aldolase/adducin N-terminal domain"/>
    <property type="match status" value="1"/>
</dbReference>
<dbReference type="SUPFAM" id="SSF53639">
    <property type="entry name" value="AraD/HMP-PK domain-like"/>
    <property type="match status" value="1"/>
</dbReference>
<evidence type="ECO:0000256" key="1">
    <source>
        <dbReference type="ARBA" id="ARBA00037961"/>
    </source>
</evidence>
<dbReference type="InterPro" id="IPR051017">
    <property type="entry name" value="Aldolase-II_Adducin_sf"/>
</dbReference>
<dbReference type="PANTHER" id="PTHR10672:SF3">
    <property type="entry name" value="PROTEIN HU-LI TAI SHAO"/>
    <property type="match status" value="1"/>
</dbReference>
<sequence length="265" mass="29196">MTNQPQTPTPIPTDQLRFTMPPQHTSPHDERRYRKERLAAALRLFGRFGYEEGVAGHITVRDPEFTDCYWVNPFGMPFGHITVSDLLLVNQAGQVVEGRAHVNQAAFVVHSSVHQARPDVVAVAHSRSVHGRALAALGEPLEPITQEVCAFFEDHAVYGGTTGVVVDEDEGRAIAAALGGHKALILRNRGLLTVGDSVDAAAWWFITMERAAQVQLTAKASGKPVPIDYADAMRTREQLGNDLVAWINYQPLYLQITRDEPDLLS</sequence>
<dbReference type="InterPro" id="IPR001303">
    <property type="entry name" value="Aldolase_II/adducin_N"/>
</dbReference>
<keyword evidence="6" id="KW-1185">Reference proteome</keyword>
<proteinExistence type="inferred from homology"/>
<dbReference type="SMART" id="SM01007">
    <property type="entry name" value="Aldolase_II"/>
    <property type="match status" value="1"/>
</dbReference>
<evidence type="ECO:0000259" key="3">
    <source>
        <dbReference type="SMART" id="SM01007"/>
    </source>
</evidence>
<dbReference type="EMBL" id="JAGGLR010000015">
    <property type="protein sequence ID" value="MBP2064470.1"/>
    <property type="molecule type" value="Genomic_DNA"/>
</dbReference>
<feature type="region of interest" description="Disordered" evidence="2">
    <location>
        <begin position="1"/>
        <end position="32"/>
    </location>
</feature>
<evidence type="ECO:0000313" key="6">
    <source>
        <dbReference type="Proteomes" id="UP000756710"/>
    </source>
</evidence>
<protein>
    <submittedName>
        <fullName evidence="4">Class II aldolase/adducin family protein</fullName>
    </submittedName>
    <submittedName>
        <fullName evidence="5">Ribulose-5-phosphate 4-epimerase/fuculose-1-phosphate aldolase</fullName>
    </submittedName>
</protein>
<dbReference type="Proteomes" id="UP000756710">
    <property type="component" value="Unassembled WGS sequence"/>
</dbReference>
<dbReference type="GO" id="GO:0005856">
    <property type="term" value="C:cytoskeleton"/>
    <property type="evidence" value="ECO:0007669"/>
    <property type="project" value="TreeGrafter"/>
</dbReference>
<reference evidence="5 6" key="2">
    <citation type="submission" date="2021-03" db="EMBL/GenBank/DDBJ databases">
        <title>Genomic Encyclopedia of Type Strains, Phase IV (KMG-IV): sequencing the most valuable type-strain genomes for metagenomic binning, comparative biology and taxonomic classification.</title>
        <authorList>
            <person name="Goeker M."/>
        </authorList>
    </citation>
    <scope>NUCLEOTIDE SEQUENCE [LARGE SCALE GENOMIC DNA]</scope>
    <source>
        <strain evidence="5 6">DSM 41954</strain>
    </source>
</reference>
<dbReference type="AlphaFoldDB" id="A0A060ZSD4"/>
<organism evidence="4">
    <name type="scientific">Streptomyces iranensis</name>
    <dbReference type="NCBI Taxonomy" id="576784"/>
    <lineage>
        <taxon>Bacteria</taxon>
        <taxon>Bacillati</taxon>
        <taxon>Actinomycetota</taxon>
        <taxon>Actinomycetes</taxon>
        <taxon>Kitasatosporales</taxon>
        <taxon>Streptomycetaceae</taxon>
        <taxon>Streptomyces</taxon>
        <taxon>Streptomyces violaceusniger group</taxon>
    </lineage>
</organism>
<dbReference type="PANTHER" id="PTHR10672">
    <property type="entry name" value="ADDUCIN"/>
    <property type="match status" value="1"/>
</dbReference>
<dbReference type="GO" id="GO:0051015">
    <property type="term" value="F:actin filament binding"/>
    <property type="evidence" value="ECO:0007669"/>
    <property type="project" value="TreeGrafter"/>
</dbReference>
<dbReference type="EMBL" id="LK022848">
    <property type="protein sequence ID" value="CDR09040.1"/>
    <property type="molecule type" value="Genomic_DNA"/>
</dbReference>
<dbReference type="HOGENOM" id="CLU_006033_1_2_11"/>
<reference evidence="4" key="1">
    <citation type="submission" date="2014-05" db="EMBL/GenBank/DDBJ databases">
        <authorList>
            <person name="Horn Fabian"/>
        </authorList>
    </citation>
    <scope>NUCLEOTIDE SEQUENCE</scope>
</reference>
<dbReference type="NCBIfam" id="NF004855">
    <property type="entry name" value="PRK06208.1"/>
    <property type="match status" value="1"/>
</dbReference>
<dbReference type="InterPro" id="IPR036409">
    <property type="entry name" value="Aldolase_II/adducin_N_sf"/>
</dbReference>
<comment type="similarity">
    <text evidence="1">Belongs to the aldolase class II family.</text>
</comment>
<dbReference type="FunFam" id="3.40.225.10:FF:000009">
    <property type="entry name" value="Class II aldolase/adducin N-terminal"/>
    <property type="match status" value="1"/>
</dbReference>
<evidence type="ECO:0000256" key="2">
    <source>
        <dbReference type="SAM" id="MobiDB-lite"/>
    </source>
</evidence>
<evidence type="ECO:0000313" key="5">
    <source>
        <dbReference type="EMBL" id="MBP2064470.1"/>
    </source>
</evidence>
<feature type="domain" description="Class II aldolase/adducin N-terminal" evidence="3">
    <location>
        <begin position="36"/>
        <end position="216"/>
    </location>
</feature>
<evidence type="ECO:0000313" key="4">
    <source>
        <dbReference type="EMBL" id="CDR09040.1"/>
    </source>
</evidence>
<name>A0A060ZSD4_9ACTN</name>